<sequence length="133" mass="14391">MLCTEHDLAATAVTYNARGQDENTGDEAAAAYGEVAAITEEIVKERAGDVEERQLRSDGVEIGREIAAAAGRGKRSCGRRKGEPSSSLTPLRSGCWSRYERAELTLIMLRLQPCVPAVGCTPHPRVAHLTRDI</sequence>
<reference evidence="2" key="2">
    <citation type="journal article" date="2008" name="Nucleic Acids Res.">
        <title>The rice annotation project database (RAP-DB): 2008 update.</title>
        <authorList>
            <consortium name="The rice annotation project (RAP)"/>
        </authorList>
    </citation>
    <scope>GENOME REANNOTATION</scope>
    <source>
        <strain evidence="2">cv. Nipponbare</strain>
    </source>
</reference>
<dbReference type="EMBL" id="AP001111">
    <property type="protein sequence ID" value="BAA90505.1"/>
    <property type="molecule type" value="Genomic_DNA"/>
</dbReference>
<protein>
    <submittedName>
        <fullName evidence="1">Uncharacterized protein</fullName>
    </submittedName>
</protein>
<organism evidence="1 2">
    <name type="scientific">Oryza sativa subsp. japonica</name>
    <name type="common">Rice</name>
    <dbReference type="NCBI Taxonomy" id="39947"/>
    <lineage>
        <taxon>Eukaryota</taxon>
        <taxon>Viridiplantae</taxon>
        <taxon>Streptophyta</taxon>
        <taxon>Embryophyta</taxon>
        <taxon>Tracheophyta</taxon>
        <taxon>Spermatophyta</taxon>
        <taxon>Magnoliopsida</taxon>
        <taxon>Liliopsida</taxon>
        <taxon>Poales</taxon>
        <taxon>Poaceae</taxon>
        <taxon>BOP clade</taxon>
        <taxon>Oryzoideae</taxon>
        <taxon>Oryzeae</taxon>
        <taxon>Oryzinae</taxon>
        <taxon>Oryza</taxon>
        <taxon>Oryza sativa</taxon>
    </lineage>
</organism>
<dbReference type="Proteomes" id="UP000000763">
    <property type="component" value="Chromosome 5"/>
</dbReference>
<name>Q9LIW4_ORYSJ</name>
<evidence type="ECO:0000313" key="1">
    <source>
        <dbReference type="EMBL" id="BAA90505.1"/>
    </source>
</evidence>
<dbReference type="AlphaFoldDB" id="Q9LIW4"/>
<evidence type="ECO:0000313" key="2">
    <source>
        <dbReference type="Proteomes" id="UP000000763"/>
    </source>
</evidence>
<proteinExistence type="predicted"/>
<reference evidence="2" key="1">
    <citation type="journal article" date="2005" name="Nature">
        <title>The map-based sequence of the rice genome.</title>
        <authorList>
            <consortium name="International rice genome sequencing project (IRGSP)"/>
            <person name="Matsumoto T."/>
            <person name="Wu J."/>
            <person name="Kanamori H."/>
            <person name="Katayose Y."/>
            <person name="Fujisawa M."/>
            <person name="Namiki N."/>
            <person name="Mizuno H."/>
            <person name="Yamamoto K."/>
            <person name="Antonio B.A."/>
            <person name="Baba T."/>
            <person name="Sakata K."/>
            <person name="Nagamura Y."/>
            <person name="Aoki H."/>
            <person name="Arikawa K."/>
            <person name="Arita K."/>
            <person name="Bito T."/>
            <person name="Chiden Y."/>
            <person name="Fujitsuka N."/>
            <person name="Fukunaka R."/>
            <person name="Hamada M."/>
            <person name="Harada C."/>
            <person name="Hayashi A."/>
            <person name="Hijishita S."/>
            <person name="Honda M."/>
            <person name="Hosokawa S."/>
            <person name="Ichikawa Y."/>
            <person name="Idonuma A."/>
            <person name="Iijima M."/>
            <person name="Ikeda M."/>
            <person name="Ikeno M."/>
            <person name="Ito K."/>
            <person name="Ito S."/>
            <person name="Ito T."/>
            <person name="Ito Y."/>
            <person name="Ito Y."/>
            <person name="Iwabuchi A."/>
            <person name="Kamiya K."/>
            <person name="Karasawa W."/>
            <person name="Kurita K."/>
            <person name="Katagiri S."/>
            <person name="Kikuta A."/>
            <person name="Kobayashi H."/>
            <person name="Kobayashi N."/>
            <person name="Machita K."/>
            <person name="Maehara T."/>
            <person name="Masukawa M."/>
            <person name="Mizubayashi T."/>
            <person name="Mukai Y."/>
            <person name="Nagasaki H."/>
            <person name="Nagata Y."/>
            <person name="Naito S."/>
            <person name="Nakashima M."/>
            <person name="Nakama Y."/>
            <person name="Nakamichi Y."/>
            <person name="Nakamura M."/>
            <person name="Meguro A."/>
            <person name="Negishi M."/>
            <person name="Ohta I."/>
            <person name="Ohta T."/>
            <person name="Okamoto M."/>
            <person name="Ono N."/>
            <person name="Saji S."/>
            <person name="Sakaguchi M."/>
            <person name="Sakai K."/>
            <person name="Shibata M."/>
            <person name="Shimokawa T."/>
            <person name="Song J."/>
            <person name="Takazaki Y."/>
            <person name="Terasawa K."/>
            <person name="Tsugane M."/>
            <person name="Tsuji K."/>
            <person name="Ueda S."/>
            <person name="Waki K."/>
            <person name="Yamagata H."/>
            <person name="Yamamoto M."/>
            <person name="Yamamoto S."/>
            <person name="Yamane H."/>
            <person name="Yoshiki S."/>
            <person name="Yoshihara R."/>
            <person name="Yukawa K."/>
            <person name="Zhong H."/>
            <person name="Yano M."/>
            <person name="Yuan Q."/>
            <person name="Ouyang S."/>
            <person name="Liu J."/>
            <person name="Jones K.M."/>
            <person name="Gansberger K."/>
            <person name="Moffat K."/>
            <person name="Hill J."/>
            <person name="Bera J."/>
            <person name="Fadrosh D."/>
            <person name="Jin S."/>
            <person name="Johri S."/>
            <person name="Kim M."/>
            <person name="Overton L."/>
            <person name="Reardon M."/>
            <person name="Tsitrin T."/>
            <person name="Vuong H."/>
            <person name="Weaver B."/>
            <person name="Ciecko A."/>
            <person name="Tallon L."/>
            <person name="Jackson J."/>
            <person name="Pai G."/>
            <person name="Aken S.V."/>
            <person name="Utterback T."/>
            <person name="Reidmuller S."/>
            <person name="Feldblyum T."/>
            <person name="Hsiao J."/>
            <person name="Zismann V."/>
            <person name="Iobst S."/>
            <person name="de Vazeille A.R."/>
            <person name="Buell C.R."/>
            <person name="Ying K."/>
            <person name="Li Y."/>
            <person name="Lu T."/>
            <person name="Huang Y."/>
            <person name="Zhao Q."/>
            <person name="Feng Q."/>
            <person name="Zhang L."/>
            <person name="Zhu J."/>
            <person name="Weng Q."/>
            <person name="Mu J."/>
            <person name="Lu Y."/>
            <person name="Fan D."/>
            <person name="Liu Y."/>
            <person name="Guan J."/>
            <person name="Zhang Y."/>
            <person name="Yu S."/>
            <person name="Liu X."/>
            <person name="Zhang Y."/>
            <person name="Hong G."/>
            <person name="Han B."/>
            <person name="Choisne N."/>
            <person name="Demange N."/>
            <person name="Orjeda G."/>
            <person name="Samain S."/>
            <person name="Cattolico L."/>
            <person name="Pelletier E."/>
            <person name="Couloux A."/>
            <person name="Segurens B."/>
            <person name="Wincker P."/>
            <person name="D'Hont A."/>
            <person name="Scarpelli C."/>
            <person name="Weissenbach J."/>
            <person name="Salanoubat M."/>
            <person name="Quetier F."/>
            <person name="Yu Y."/>
            <person name="Kim H.R."/>
            <person name="Rambo T."/>
            <person name="Currie J."/>
            <person name="Collura K."/>
            <person name="Luo M."/>
            <person name="Yang T."/>
            <person name="Ammiraju J.S.S."/>
            <person name="Engler F."/>
            <person name="Soderlund C."/>
            <person name="Wing R.A."/>
            <person name="Palmer L.E."/>
            <person name="de la Bastide M."/>
            <person name="Spiegel L."/>
            <person name="Nascimento L."/>
            <person name="Zutavern T."/>
            <person name="O'Shaughnessy A."/>
            <person name="Dike S."/>
            <person name="Dedhia N."/>
            <person name="Preston R."/>
            <person name="Balija V."/>
            <person name="McCombie W.R."/>
            <person name="Chow T."/>
            <person name="Chen H."/>
            <person name="Chung M."/>
            <person name="Chen C."/>
            <person name="Shaw J."/>
            <person name="Wu H."/>
            <person name="Hsiao K."/>
            <person name="Chao Y."/>
            <person name="Chu M."/>
            <person name="Cheng C."/>
            <person name="Hour A."/>
            <person name="Lee P."/>
            <person name="Lin S."/>
            <person name="Lin Y."/>
            <person name="Liou J."/>
            <person name="Liu S."/>
            <person name="Hsing Y."/>
            <person name="Raghuvanshi S."/>
            <person name="Mohanty A."/>
            <person name="Bharti A.K."/>
            <person name="Gaur A."/>
            <person name="Gupta V."/>
            <person name="Kumar D."/>
            <person name="Ravi V."/>
            <person name="Vij S."/>
            <person name="Kapur A."/>
            <person name="Khurana P."/>
            <person name="Khurana P."/>
            <person name="Khurana J.P."/>
            <person name="Tyagi A.K."/>
            <person name="Gaikwad K."/>
            <person name="Singh A."/>
            <person name="Dalal V."/>
            <person name="Srivastava S."/>
            <person name="Dixit A."/>
            <person name="Pal A.K."/>
            <person name="Ghazi I.A."/>
            <person name="Yadav M."/>
            <person name="Pandit A."/>
            <person name="Bhargava A."/>
            <person name="Sureshbabu K."/>
            <person name="Batra K."/>
            <person name="Sharma T.R."/>
            <person name="Mohapatra T."/>
            <person name="Singh N.K."/>
            <person name="Messing J."/>
            <person name="Nelson A.B."/>
            <person name="Fuks G."/>
            <person name="Kavchok S."/>
            <person name="Keizer G."/>
            <person name="Linton E."/>
            <person name="Llaca V."/>
            <person name="Song R."/>
            <person name="Tanyolac B."/>
            <person name="Young S."/>
            <person name="Ho-Il K."/>
            <person name="Hahn J.H."/>
            <person name="Sangsakoo G."/>
            <person name="Vanavichit A."/>
            <person name="de Mattos Luiz.A.T."/>
            <person name="Zimmer P.D."/>
            <person name="Malone G."/>
            <person name="Dellagostin O."/>
            <person name="de Oliveira A.C."/>
            <person name="Bevan M."/>
            <person name="Bancroft I."/>
            <person name="Minx P."/>
            <person name="Cordum H."/>
            <person name="Wilson R."/>
            <person name="Cheng Z."/>
            <person name="Jin W."/>
            <person name="Jiang J."/>
            <person name="Leong S.A."/>
            <person name="Iwama H."/>
            <person name="Gojobori T."/>
            <person name="Itoh T."/>
            <person name="Niimura Y."/>
            <person name="Fujii Y."/>
            <person name="Habara T."/>
            <person name="Sakai H."/>
            <person name="Sato Y."/>
            <person name="Wilson G."/>
            <person name="Kumar K."/>
            <person name="McCouch S."/>
            <person name="Juretic N."/>
            <person name="Hoen D."/>
            <person name="Wright S."/>
            <person name="Bruskiewich R."/>
            <person name="Bureau T."/>
            <person name="Miyao A."/>
            <person name="Hirochika H."/>
            <person name="Nishikawa T."/>
            <person name="Kadowaki K."/>
            <person name="Sugiura M."/>
            <person name="Burr B."/>
            <person name="Sasaki T."/>
        </authorList>
    </citation>
    <scope>NUCLEOTIDE SEQUENCE [LARGE SCALE GENOMIC DNA]</scope>
    <source>
        <strain evidence="2">cv. Nipponbare</strain>
    </source>
</reference>
<accession>Q9LIW4</accession>